<name>A0A1X0QBQ1_9MICR</name>
<comment type="caution">
    <text evidence="3">The sequence shown here is derived from an EMBL/GenBank/DDBJ whole genome shotgun (WGS) entry which is preliminary data.</text>
</comment>
<feature type="compositionally biased region" description="Basic and acidic residues" evidence="1">
    <location>
        <begin position="205"/>
        <end position="215"/>
    </location>
</feature>
<dbReference type="OrthoDB" id="2189917at2759"/>
<organism evidence="3 5">
    <name type="scientific">Hepatospora eriocheir</name>
    <dbReference type="NCBI Taxonomy" id="1081669"/>
    <lineage>
        <taxon>Eukaryota</taxon>
        <taxon>Fungi</taxon>
        <taxon>Fungi incertae sedis</taxon>
        <taxon>Microsporidia</taxon>
        <taxon>Hepatosporidae</taxon>
        <taxon>Hepatospora</taxon>
    </lineage>
</organism>
<protein>
    <submittedName>
        <fullName evidence="3">Uncharacterized protein</fullName>
    </submittedName>
</protein>
<keyword evidence="2" id="KW-0472">Membrane</keyword>
<feature type="transmembrane region" description="Helical" evidence="2">
    <location>
        <begin position="164"/>
        <end position="186"/>
    </location>
</feature>
<dbReference type="VEuPathDB" id="MicrosporidiaDB:A0H76_1227"/>
<evidence type="ECO:0000313" key="6">
    <source>
        <dbReference type="Proteomes" id="UP000192501"/>
    </source>
</evidence>
<gene>
    <name evidence="4" type="ORF">A0H76_1227</name>
    <name evidence="3" type="ORF">HERIO_907</name>
</gene>
<evidence type="ECO:0000256" key="1">
    <source>
        <dbReference type="SAM" id="MobiDB-lite"/>
    </source>
</evidence>
<dbReference type="Proteomes" id="UP000192356">
    <property type="component" value="Unassembled WGS sequence"/>
</dbReference>
<dbReference type="AlphaFoldDB" id="A0A1X0QBQ1"/>
<dbReference type="VEuPathDB" id="MicrosporidiaDB:HERIO_907"/>
<dbReference type="InterPro" id="IPR031537">
    <property type="entry name" value="DUF5092"/>
</dbReference>
<keyword evidence="2" id="KW-0812">Transmembrane</keyword>
<sequence>MEGVNNSSSAYIDNSLDAGAVEPFTCKSYYELVADAHAKKEDYYIARVRCVLDPMNTYYCYDAKHLCKFIFETVVGPDGRKIKIKNFKDPIVGSEIAEICFFKLRHEMKNPLRAEPVGNHVTFLESNVFRKRIFREEDPLDSLSVNFQSEEDEKKPTFLSKRKIIKLLMCFMAAIVIITISFFVIIQYKAHRNNKKYNKHNNKANVDKRNQTHKIEKSHKNRI</sequence>
<evidence type="ECO:0000313" key="5">
    <source>
        <dbReference type="Proteomes" id="UP000192356"/>
    </source>
</evidence>
<keyword evidence="5" id="KW-1185">Reference proteome</keyword>
<evidence type="ECO:0000313" key="3">
    <source>
        <dbReference type="EMBL" id="ORD97211.1"/>
    </source>
</evidence>
<evidence type="ECO:0000256" key="2">
    <source>
        <dbReference type="SAM" id="Phobius"/>
    </source>
</evidence>
<dbReference type="EMBL" id="LTAI01000265">
    <property type="protein sequence ID" value="ORD99204.1"/>
    <property type="molecule type" value="Genomic_DNA"/>
</dbReference>
<dbReference type="Pfam" id="PF17010">
    <property type="entry name" value="DUF5092"/>
    <property type="match status" value="1"/>
</dbReference>
<accession>A0A1X0QBQ1</accession>
<keyword evidence="2" id="KW-1133">Transmembrane helix</keyword>
<dbReference type="Proteomes" id="UP000192501">
    <property type="component" value="Unassembled WGS sequence"/>
</dbReference>
<proteinExistence type="predicted"/>
<reference evidence="5 6" key="1">
    <citation type="journal article" date="2017" name="Environ. Microbiol.">
        <title>Decay of the glycolytic pathway and adaptation to intranuclear parasitism within Enterocytozoonidae microsporidia.</title>
        <authorList>
            <person name="Wiredu Boakye D."/>
            <person name="Jaroenlak P."/>
            <person name="Prachumwat A."/>
            <person name="Williams T.A."/>
            <person name="Bateman K.S."/>
            <person name="Itsathitphaisarn O."/>
            <person name="Sritunyalucksana K."/>
            <person name="Paszkiewicz K.H."/>
            <person name="Moore K.A."/>
            <person name="Stentiford G.D."/>
            <person name="Williams B.A."/>
        </authorList>
    </citation>
    <scope>NUCLEOTIDE SEQUENCE [LARGE SCALE GENOMIC DNA]</scope>
    <source>
        <strain evidence="4">Canceri</strain>
        <strain evidence="6">canceri</strain>
        <strain evidence="3 5">GB1</strain>
    </source>
</reference>
<dbReference type="EMBL" id="LVKB01000035">
    <property type="protein sequence ID" value="ORD97211.1"/>
    <property type="molecule type" value="Genomic_DNA"/>
</dbReference>
<feature type="region of interest" description="Disordered" evidence="1">
    <location>
        <begin position="196"/>
        <end position="223"/>
    </location>
</feature>
<evidence type="ECO:0000313" key="4">
    <source>
        <dbReference type="EMBL" id="ORD99204.1"/>
    </source>
</evidence>